<evidence type="ECO:0008006" key="3">
    <source>
        <dbReference type="Google" id="ProtNLM"/>
    </source>
</evidence>
<organism evidence="1 2">
    <name type="scientific">Reyranella soli</name>
    <dbReference type="NCBI Taxonomy" id="1230389"/>
    <lineage>
        <taxon>Bacteria</taxon>
        <taxon>Pseudomonadati</taxon>
        <taxon>Pseudomonadota</taxon>
        <taxon>Alphaproteobacteria</taxon>
        <taxon>Hyphomicrobiales</taxon>
        <taxon>Reyranellaceae</taxon>
        <taxon>Reyranella</taxon>
    </lineage>
</organism>
<dbReference type="EMBL" id="BKAJ01000207">
    <property type="protein sequence ID" value="GEP61209.1"/>
    <property type="molecule type" value="Genomic_DNA"/>
</dbReference>
<comment type="caution">
    <text evidence="1">The sequence shown here is derived from an EMBL/GenBank/DDBJ whole genome shotgun (WGS) entry which is preliminary data.</text>
</comment>
<evidence type="ECO:0000313" key="1">
    <source>
        <dbReference type="EMBL" id="GEP61209.1"/>
    </source>
</evidence>
<dbReference type="RefSeq" id="WP_147156531.1">
    <property type="nucleotide sequence ID" value="NZ_BKAJ01000207.1"/>
</dbReference>
<dbReference type="Proteomes" id="UP000321058">
    <property type="component" value="Unassembled WGS sequence"/>
</dbReference>
<protein>
    <recommendedName>
        <fullName evidence="3">STAS/SEC14 domain-containing protein</fullName>
    </recommendedName>
</protein>
<reference evidence="1 2" key="1">
    <citation type="submission" date="2019-07" db="EMBL/GenBank/DDBJ databases">
        <title>Whole genome shotgun sequence of Reyranella soli NBRC 108950.</title>
        <authorList>
            <person name="Hosoyama A."/>
            <person name="Uohara A."/>
            <person name="Ohji S."/>
            <person name="Ichikawa N."/>
        </authorList>
    </citation>
    <scope>NUCLEOTIDE SEQUENCE [LARGE SCALE GENOMIC DNA]</scope>
    <source>
        <strain evidence="1 2">NBRC 108950</strain>
    </source>
</reference>
<gene>
    <name evidence="1" type="ORF">RSO01_83750</name>
</gene>
<keyword evidence="2" id="KW-1185">Reference proteome</keyword>
<sequence>MPIRWGVNHAARLVSATGTGVLVKTDFDAYLDDLASAATLTYGKIFRMDNCRLALSKDDLVSIGARIRSHEVDQLMGRVAVVATSDEIYEQAEKFNTKVLAARPLRVFRDVASAFAWLSEVPIDPAQFANFRTVVR</sequence>
<accession>A0A512NQJ9</accession>
<dbReference type="AlphaFoldDB" id="A0A512NQJ9"/>
<name>A0A512NQJ9_9HYPH</name>
<proteinExistence type="predicted"/>
<evidence type="ECO:0000313" key="2">
    <source>
        <dbReference type="Proteomes" id="UP000321058"/>
    </source>
</evidence>
<dbReference type="OrthoDB" id="7376200at2"/>